<dbReference type="Proteomes" id="UP000054007">
    <property type="component" value="Unassembled WGS sequence"/>
</dbReference>
<dbReference type="EMBL" id="KN880475">
    <property type="protein sequence ID" value="KIY69997.1"/>
    <property type="molecule type" value="Genomic_DNA"/>
</dbReference>
<evidence type="ECO:0000313" key="1">
    <source>
        <dbReference type="EMBL" id="KIY69997.1"/>
    </source>
</evidence>
<reference evidence="1 2" key="1">
    <citation type="journal article" date="2015" name="Fungal Genet. Biol.">
        <title>Evolution of novel wood decay mechanisms in Agaricales revealed by the genome sequences of Fistulina hepatica and Cylindrobasidium torrendii.</title>
        <authorList>
            <person name="Floudas D."/>
            <person name="Held B.W."/>
            <person name="Riley R."/>
            <person name="Nagy L.G."/>
            <person name="Koehler G."/>
            <person name="Ransdell A.S."/>
            <person name="Younus H."/>
            <person name="Chow J."/>
            <person name="Chiniquy J."/>
            <person name="Lipzen A."/>
            <person name="Tritt A."/>
            <person name="Sun H."/>
            <person name="Haridas S."/>
            <person name="LaButti K."/>
            <person name="Ohm R.A."/>
            <person name="Kues U."/>
            <person name="Blanchette R.A."/>
            <person name="Grigoriev I.V."/>
            <person name="Minto R.E."/>
            <person name="Hibbett D.S."/>
        </authorList>
    </citation>
    <scope>NUCLEOTIDE SEQUENCE [LARGE SCALE GENOMIC DNA]</scope>
    <source>
        <strain evidence="1 2">FP15055 ss-10</strain>
    </source>
</reference>
<dbReference type="OrthoDB" id="3065631at2759"/>
<keyword evidence="2" id="KW-1185">Reference proteome</keyword>
<name>A0A0D7BHP1_9AGAR</name>
<organism evidence="1 2">
    <name type="scientific">Cylindrobasidium torrendii FP15055 ss-10</name>
    <dbReference type="NCBI Taxonomy" id="1314674"/>
    <lineage>
        <taxon>Eukaryota</taxon>
        <taxon>Fungi</taxon>
        <taxon>Dikarya</taxon>
        <taxon>Basidiomycota</taxon>
        <taxon>Agaricomycotina</taxon>
        <taxon>Agaricomycetes</taxon>
        <taxon>Agaricomycetidae</taxon>
        <taxon>Agaricales</taxon>
        <taxon>Marasmiineae</taxon>
        <taxon>Physalacriaceae</taxon>
        <taxon>Cylindrobasidium</taxon>
    </lineage>
</organism>
<protein>
    <submittedName>
        <fullName evidence="1">Uncharacterized protein</fullName>
    </submittedName>
</protein>
<accession>A0A0D7BHP1</accession>
<proteinExistence type="predicted"/>
<evidence type="ECO:0000313" key="2">
    <source>
        <dbReference type="Proteomes" id="UP000054007"/>
    </source>
</evidence>
<sequence>MSTALKGTTAAIAASSENSSLAEIVQAFATLLTVTTPSDSTAANVVAVTATIRKRAQDEAAISELVNSVEQGNPEFQVHLQDVVTFIEHLHIPSATKDIAHTRTDFAKFIHHQDVELANRPVREMDPVHFKLLVPKSLTKTLANRKLSKNSENLHTVDTTNAVKWLGVFLDLRSLLDQLIMNGTKQVDSPWNGSGKKKRKQTVLMASKANEFLSIIEALYYVVECKPLVKALQSGYRNSEYFLSSSRPETVQYTDEDDSIVNPDSGESILEDDTYPSRGFPELGIVHAFRYYRTFTAWTHAVVVVTHRITKFASHHLEFHLASPADFEIQPAIPQLAAEDVAAFIDEFPDVREDTPFEKVSVNGNGFEKIVGTVHCEAQLMGLIDLKMRSGHGLKSKLSAMLPDGPHDIPIGVGNKCCFMCHRLASCLAQTGRTSFVLPGTHGVIYGWVAPPHIEVDILKSLHSDLHKLFMNRFPKNDIPSHKSSPASVASSIEDEFMPFVFD</sequence>
<dbReference type="AlphaFoldDB" id="A0A0D7BHP1"/>
<gene>
    <name evidence="1" type="ORF">CYLTODRAFT_488476</name>
</gene>